<reference evidence="1 2" key="1">
    <citation type="submission" date="2017-12" db="EMBL/GenBank/DDBJ databases">
        <authorList>
            <person name="Pombert J.-F."/>
            <person name="Haag K.L."/>
            <person name="Ebert D."/>
        </authorList>
    </citation>
    <scope>NUCLEOTIDE SEQUENCE [LARGE SCALE GENOMIC DNA]</scope>
    <source>
        <strain evidence="1">BE-OM-2</strain>
    </source>
</reference>
<gene>
    <name evidence="1" type="ORF">CWI36_0729p0010</name>
</gene>
<protein>
    <submittedName>
        <fullName evidence="1">Uncharacterized protein</fullName>
    </submittedName>
</protein>
<dbReference type="EMBL" id="PITI01000729">
    <property type="protein sequence ID" value="TBU04671.1"/>
    <property type="molecule type" value="Genomic_DNA"/>
</dbReference>
<sequence>MKCDPVVIVNKSESDIQKCELHPPANSLPSSSYTTTTHLPPSQTCSNMQNNGLFTLPSPNTPLPSSVEVLLLKKLAQSEMGKERRRIATCLADTSTLTETTEYINLRDKFLSKIKEISGKEIGKVVVELEKIQMNWLIVKFWISLIE</sequence>
<dbReference type="Proteomes" id="UP000291404">
    <property type="component" value="Unassembled WGS sequence"/>
</dbReference>
<keyword evidence="2" id="KW-1185">Reference proteome</keyword>
<evidence type="ECO:0000313" key="2">
    <source>
        <dbReference type="Proteomes" id="UP000291404"/>
    </source>
</evidence>
<proteinExistence type="predicted"/>
<dbReference type="VEuPathDB" id="MicrosporidiaDB:CWI36_0729p0010"/>
<evidence type="ECO:0000313" key="1">
    <source>
        <dbReference type="EMBL" id="TBU04671.1"/>
    </source>
</evidence>
<accession>A0A4Q9LC72</accession>
<organism evidence="1 2">
    <name type="scientific">Hamiltosporidium magnivora</name>
    <dbReference type="NCBI Taxonomy" id="148818"/>
    <lineage>
        <taxon>Eukaryota</taxon>
        <taxon>Fungi</taxon>
        <taxon>Fungi incertae sedis</taxon>
        <taxon>Microsporidia</taxon>
        <taxon>Dubosqiidae</taxon>
        <taxon>Hamiltosporidium</taxon>
    </lineage>
</organism>
<dbReference type="AlphaFoldDB" id="A0A4Q9LC72"/>
<comment type="caution">
    <text evidence="1">The sequence shown here is derived from an EMBL/GenBank/DDBJ whole genome shotgun (WGS) entry which is preliminary data.</text>
</comment>
<name>A0A4Q9LC72_9MICR</name>